<name>A0A7R9FS17_9CRUS</name>
<reference evidence="1" key="1">
    <citation type="submission" date="2020-11" db="EMBL/GenBank/DDBJ databases">
        <authorList>
            <person name="Tran Van P."/>
        </authorList>
    </citation>
    <scope>NUCLEOTIDE SEQUENCE</scope>
</reference>
<accession>A0A7R9FS17</accession>
<evidence type="ECO:0000313" key="1">
    <source>
        <dbReference type="EMBL" id="CAD7252880.1"/>
    </source>
</evidence>
<evidence type="ECO:0000313" key="2">
    <source>
        <dbReference type="Proteomes" id="UP000677054"/>
    </source>
</evidence>
<dbReference type="EMBL" id="LR904491">
    <property type="protein sequence ID" value="CAD7252880.1"/>
    <property type="molecule type" value="Genomic_DNA"/>
</dbReference>
<proteinExistence type="predicted"/>
<sequence length="505" mass="56144">MGVVLKNQFDQFRVLCQNASRIDEKFVYEGSLLVIFNLQKCLWNIFGSDPKGIIEILLTPEDFGTFPTGDLQLRVGSKYKDEVPSGTDETTLATFDAPVSENTKVTVEGDEAWVDLLTRKTVSPFKLFYTVLNDSSESREFYMTGFNGTIEYREDEETPPERRRYVWHLSGPPGTGWDFQLINLDITDSLGEFLYIGGGREVTLASSGIILSNKEIEGKKMIRVANNDAVVYLALPNRSPENFRNFTLNFTRFGNETEMTTTTEGPTTSALPIPSGDPPSITVLLRHPEKKLENLVSAPSSFTNKVVQEKKRIRVASNDAVIYMVLPVLKSGSNRGFSLNFTQFGNETEMTTTTEGPTTSALPIPSGDPPSITVLLRHPEKKLENLVSAPSSFTYAIAVSFPVASFTIPTAHDAETWMYFQNLTKEIARACEDYAKENGLSSTSITFVTYVVHRKGCSVRKIGPTMTGSSNPKVKKEDAFDVCLNTCLHEFFNPNDGLFLLVRIA</sequence>
<organism evidence="1">
    <name type="scientific">Darwinula stevensoni</name>
    <dbReference type="NCBI Taxonomy" id="69355"/>
    <lineage>
        <taxon>Eukaryota</taxon>
        <taxon>Metazoa</taxon>
        <taxon>Ecdysozoa</taxon>
        <taxon>Arthropoda</taxon>
        <taxon>Crustacea</taxon>
        <taxon>Oligostraca</taxon>
        <taxon>Ostracoda</taxon>
        <taxon>Podocopa</taxon>
        <taxon>Podocopida</taxon>
        <taxon>Darwinulocopina</taxon>
        <taxon>Darwinuloidea</taxon>
        <taxon>Darwinulidae</taxon>
        <taxon>Darwinula</taxon>
    </lineage>
</organism>
<dbReference type="EMBL" id="CAJPEV010004974">
    <property type="protein sequence ID" value="CAG0902573.1"/>
    <property type="molecule type" value="Genomic_DNA"/>
</dbReference>
<keyword evidence="2" id="KW-1185">Reference proteome</keyword>
<gene>
    <name evidence="1" type="ORF">DSTB1V02_LOCUS12631</name>
</gene>
<dbReference type="AlphaFoldDB" id="A0A7R9FS17"/>
<dbReference type="Proteomes" id="UP000677054">
    <property type="component" value="Unassembled WGS sequence"/>
</dbReference>
<protein>
    <submittedName>
        <fullName evidence="1">Uncharacterized protein</fullName>
    </submittedName>
</protein>